<evidence type="ECO:0000256" key="1">
    <source>
        <dbReference type="SAM" id="MobiDB-lite"/>
    </source>
</evidence>
<keyword evidence="3" id="KW-1185">Reference proteome</keyword>
<evidence type="ECO:0000313" key="2">
    <source>
        <dbReference type="EMBL" id="GBO11693.1"/>
    </source>
</evidence>
<evidence type="ECO:0000313" key="3">
    <source>
        <dbReference type="Proteomes" id="UP000499080"/>
    </source>
</evidence>
<dbReference type="EMBL" id="BGPR01036455">
    <property type="protein sequence ID" value="GBO11693.1"/>
    <property type="molecule type" value="Genomic_DNA"/>
</dbReference>
<organism evidence="2 3">
    <name type="scientific">Araneus ventricosus</name>
    <name type="common">Orbweaver spider</name>
    <name type="synonym">Epeira ventricosa</name>
    <dbReference type="NCBI Taxonomy" id="182803"/>
    <lineage>
        <taxon>Eukaryota</taxon>
        <taxon>Metazoa</taxon>
        <taxon>Ecdysozoa</taxon>
        <taxon>Arthropoda</taxon>
        <taxon>Chelicerata</taxon>
        <taxon>Arachnida</taxon>
        <taxon>Araneae</taxon>
        <taxon>Araneomorphae</taxon>
        <taxon>Entelegynae</taxon>
        <taxon>Araneoidea</taxon>
        <taxon>Araneidae</taxon>
        <taxon>Araneus</taxon>
    </lineage>
</organism>
<dbReference type="AlphaFoldDB" id="A0A4Y2UGH4"/>
<proteinExistence type="predicted"/>
<sequence>MTWTTPELAPPFPNFHTTPTGRRLATTYDLTEALGERAGVNQVLACTARLLPVRMHGEWDEKKRQAGVTNIVHEDCVQYACGDMDALEDALIQTDRQSTFHGFGPKIYTDPSGDEQNQNGNLSIQLFKFLTIVFA</sequence>
<dbReference type="Proteomes" id="UP000499080">
    <property type="component" value="Unassembled WGS sequence"/>
</dbReference>
<name>A0A4Y2UGH4_ARAVE</name>
<reference evidence="2 3" key="1">
    <citation type="journal article" date="2019" name="Sci. Rep.">
        <title>Orb-weaving spider Araneus ventricosus genome elucidates the spidroin gene catalogue.</title>
        <authorList>
            <person name="Kono N."/>
            <person name="Nakamura H."/>
            <person name="Ohtoshi R."/>
            <person name="Moran D.A.P."/>
            <person name="Shinohara A."/>
            <person name="Yoshida Y."/>
            <person name="Fujiwara M."/>
            <person name="Mori M."/>
            <person name="Tomita M."/>
            <person name="Arakawa K."/>
        </authorList>
    </citation>
    <scope>NUCLEOTIDE SEQUENCE [LARGE SCALE GENOMIC DNA]</scope>
</reference>
<feature type="region of interest" description="Disordered" evidence="1">
    <location>
        <begin position="1"/>
        <end position="20"/>
    </location>
</feature>
<accession>A0A4Y2UGH4</accession>
<gene>
    <name evidence="2" type="ORF">AVEN_268333_1</name>
</gene>
<comment type="caution">
    <text evidence="2">The sequence shown here is derived from an EMBL/GenBank/DDBJ whole genome shotgun (WGS) entry which is preliminary data.</text>
</comment>
<protein>
    <submittedName>
        <fullName evidence="2">Uncharacterized protein</fullName>
    </submittedName>
</protein>